<dbReference type="Proteomes" id="UP000024837">
    <property type="component" value="Unassembled WGS sequence"/>
</dbReference>
<dbReference type="OrthoDB" id="5305914at2759"/>
<proteinExistence type="predicted"/>
<keyword evidence="1" id="KW-0472">Membrane</keyword>
<keyword evidence="3" id="KW-1185">Reference proteome</keyword>
<organism evidence="2 3">
    <name type="scientific">Drechslerella stenobrocha 248</name>
    <dbReference type="NCBI Taxonomy" id="1043628"/>
    <lineage>
        <taxon>Eukaryota</taxon>
        <taxon>Fungi</taxon>
        <taxon>Dikarya</taxon>
        <taxon>Ascomycota</taxon>
        <taxon>Pezizomycotina</taxon>
        <taxon>Orbiliomycetes</taxon>
        <taxon>Orbiliales</taxon>
        <taxon>Orbiliaceae</taxon>
        <taxon>Drechslerella</taxon>
    </lineage>
</organism>
<evidence type="ECO:0000313" key="3">
    <source>
        <dbReference type="Proteomes" id="UP000024837"/>
    </source>
</evidence>
<evidence type="ECO:0000313" key="2">
    <source>
        <dbReference type="EMBL" id="EWC47073.1"/>
    </source>
</evidence>
<sequence length="74" mass="8070">MYIRGGGSGGVVGCGLGLVVWTGVAEMLVGIEEFWKSKAKRMVERIKAEEDTSGARVDRDSLSRGLRRIWEEGA</sequence>
<dbReference type="EMBL" id="KI966412">
    <property type="protein sequence ID" value="EWC47073.1"/>
    <property type="molecule type" value="Genomic_DNA"/>
</dbReference>
<feature type="transmembrane region" description="Helical" evidence="1">
    <location>
        <begin position="6"/>
        <end position="31"/>
    </location>
</feature>
<name>W7I4J1_9PEZI</name>
<dbReference type="AlphaFoldDB" id="W7I4J1"/>
<keyword evidence="1" id="KW-0812">Transmembrane</keyword>
<dbReference type="HOGENOM" id="CLU_2687816_0_0_1"/>
<gene>
    <name evidence="2" type="ORF">DRE_03442</name>
</gene>
<protein>
    <submittedName>
        <fullName evidence="2">Uncharacterized protein</fullName>
    </submittedName>
</protein>
<accession>W7I4J1</accession>
<reference evidence="2 3" key="1">
    <citation type="submission" date="2013-05" db="EMBL/GenBank/DDBJ databases">
        <title>Drechslerella stenobrocha genome reveals carnivorous origination and mechanical trapping mechanism of predatory fungi.</title>
        <authorList>
            <person name="Liu X."/>
            <person name="Zhang W."/>
            <person name="Liu K."/>
        </authorList>
    </citation>
    <scope>NUCLEOTIDE SEQUENCE [LARGE SCALE GENOMIC DNA]</scope>
    <source>
        <strain evidence="2 3">248</strain>
    </source>
</reference>
<keyword evidence="1" id="KW-1133">Transmembrane helix</keyword>
<evidence type="ECO:0000256" key="1">
    <source>
        <dbReference type="SAM" id="Phobius"/>
    </source>
</evidence>